<dbReference type="EMBL" id="FMUX01000022">
    <property type="protein sequence ID" value="SCY79560.1"/>
    <property type="molecule type" value="Genomic_DNA"/>
</dbReference>
<evidence type="ECO:0008006" key="4">
    <source>
        <dbReference type="Google" id="ProtNLM"/>
    </source>
</evidence>
<keyword evidence="1" id="KW-0812">Transmembrane</keyword>
<reference evidence="2 3" key="1">
    <citation type="submission" date="2016-10" db="EMBL/GenBank/DDBJ databases">
        <authorList>
            <person name="de Groot N.N."/>
        </authorList>
    </citation>
    <scope>NUCLEOTIDE SEQUENCE [LARGE SCALE GENOMIC DNA]</scope>
    <source>
        <strain evidence="2 3">AA1</strain>
    </source>
</reference>
<organism evidence="2 3">
    <name type="scientific">Desulfoluna spongiiphila</name>
    <dbReference type="NCBI Taxonomy" id="419481"/>
    <lineage>
        <taxon>Bacteria</taxon>
        <taxon>Pseudomonadati</taxon>
        <taxon>Thermodesulfobacteriota</taxon>
        <taxon>Desulfobacteria</taxon>
        <taxon>Desulfobacterales</taxon>
        <taxon>Desulfolunaceae</taxon>
        <taxon>Desulfoluna</taxon>
    </lineage>
</organism>
<feature type="transmembrane region" description="Helical" evidence="1">
    <location>
        <begin position="137"/>
        <end position="158"/>
    </location>
</feature>
<feature type="transmembrane region" description="Helical" evidence="1">
    <location>
        <begin position="96"/>
        <end position="117"/>
    </location>
</feature>
<feature type="transmembrane region" description="Helical" evidence="1">
    <location>
        <begin position="6"/>
        <end position="25"/>
    </location>
</feature>
<dbReference type="STRING" id="419481.SAMN05216233_12217"/>
<dbReference type="RefSeq" id="WP_092214286.1">
    <property type="nucleotide sequence ID" value="NZ_FMUX01000022.1"/>
</dbReference>
<proteinExistence type="predicted"/>
<protein>
    <recommendedName>
        <fullName evidence="4">Rod shape-determining protein MreD</fullName>
    </recommendedName>
</protein>
<evidence type="ECO:0000313" key="3">
    <source>
        <dbReference type="Proteomes" id="UP000198870"/>
    </source>
</evidence>
<keyword evidence="1" id="KW-0472">Membrane</keyword>
<name>A0A1G5IV19_9BACT</name>
<sequence>MAVIGYTLVSILLILIQTALLPQVSMRPPFDLLVVQVVFTALALPRLQGGAVVLVTGILVDGLSGSPFGFYLTSYFWLFFILQVAIQVLHVYSRILIYLAILAGIVLENLVALLVLSVSGATPPTMVWAVEQGGRQLLWGALLGPLVYVLMALGYRLGGAMARGIICRLEGGKGV</sequence>
<dbReference type="OrthoDB" id="5419700at2"/>
<evidence type="ECO:0000313" key="2">
    <source>
        <dbReference type="EMBL" id="SCY79560.1"/>
    </source>
</evidence>
<feature type="transmembrane region" description="Helical" evidence="1">
    <location>
        <begin position="68"/>
        <end position="89"/>
    </location>
</feature>
<accession>A0A1G5IV19</accession>
<keyword evidence="1" id="KW-1133">Transmembrane helix</keyword>
<gene>
    <name evidence="2" type="ORF">SAMN05216233_12217</name>
</gene>
<dbReference type="AlphaFoldDB" id="A0A1G5IV19"/>
<dbReference type="Proteomes" id="UP000198870">
    <property type="component" value="Unassembled WGS sequence"/>
</dbReference>
<evidence type="ECO:0000256" key="1">
    <source>
        <dbReference type="SAM" id="Phobius"/>
    </source>
</evidence>
<keyword evidence="3" id="KW-1185">Reference proteome</keyword>